<evidence type="ECO:0000259" key="6">
    <source>
        <dbReference type="Pfam" id="PF13515"/>
    </source>
</evidence>
<feature type="transmembrane region" description="Helical" evidence="5">
    <location>
        <begin position="278"/>
        <end position="296"/>
    </location>
</feature>
<dbReference type="EMBL" id="JABAIL010000003">
    <property type="protein sequence ID" value="NLR91623.1"/>
    <property type="molecule type" value="Genomic_DNA"/>
</dbReference>
<name>A0A7X8XVS7_9BACT</name>
<sequence>MKKEKIYLGGLFALIVTLLLYVQNALNLPHTEWGLLSLPLLFIPSKQHYIQKSFERILGTLIGIVIILSLSLIHSPFIYFSLLALVVISLGHLSIKYRKHFYVFFMVNITLGIFGLGKFALADSMGAIKEMQSRVVEISLAAILVIVIVYIFMKLKKGYIDIEQPPRKVEEVSHLQFFLRGVIAFSSFLMIYYLFDNIMLQGGATMLTILLASSSIHKNPVPEIVMNLKIIVLAFLTVFLLKSAFPVNLLETPIAYTFIGTFFGVIMYQSLNDIKRSMFYRLYLVITTVVYAISSLSTSQPLSFGMVMGVFVFGIIMLFVGHHISQYVHQKIENKLQ</sequence>
<evidence type="ECO:0000313" key="8">
    <source>
        <dbReference type="Proteomes" id="UP000585050"/>
    </source>
</evidence>
<feature type="transmembrane region" description="Helical" evidence="5">
    <location>
        <begin position="302"/>
        <end position="321"/>
    </location>
</feature>
<evidence type="ECO:0000313" key="7">
    <source>
        <dbReference type="EMBL" id="NLR91623.1"/>
    </source>
</evidence>
<keyword evidence="2 5" id="KW-0812">Transmembrane</keyword>
<comment type="subcellular location">
    <subcellularLocation>
        <location evidence="1">Membrane</location>
        <topology evidence="1">Multi-pass membrane protein</topology>
    </subcellularLocation>
</comment>
<evidence type="ECO:0000256" key="2">
    <source>
        <dbReference type="ARBA" id="ARBA00022692"/>
    </source>
</evidence>
<evidence type="ECO:0000256" key="1">
    <source>
        <dbReference type="ARBA" id="ARBA00004141"/>
    </source>
</evidence>
<feature type="transmembrane region" description="Helical" evidence="5">
    <location>
        <begin position="57"/>
        <end position="90"/>
    </location>
</feature>
<dbReference type="Pfam" id="PF13515">
    <property type="entry name" value="FUSC_2"/>
    <property type="match status" value="1"/>
</dbReference>
<dbReference type="RefSeq" id="WP_168882340.1">
    <property type="nucleotide sequence ID" value="NZ_JABAIL010000003.1"/>
</dbReference>
<organism evidence="7 8">
    <name type="scientific">Flammeovirga agarivorans</name>
    <dbReference type="NCBI Taxonomy" id="2726742"/>
    <lineage>
        <taxon>Bacteria</taxon>
        <taxon>Pseudomonadati</taxon>
        <taxon>Bacteroidota</taxon>
        <taxon>Cytophagia</taxon>
        <taxon>Cytophagales</taxon>
        <taxon>Flammeovirgaceae</taxon>
        <taxon>Flammeovirga</taxon>
    </lineage>
</organism>
<feature type="transmembrane region" description="Helical" evidence="5">
    <location>
        <begin position="253"/>
        <end position="271"/>
    </location>
</feature>
<dbReference type="Proteomes" id="UP000585050">
    <property type="component" value="Unassembled WGS sequence"/>
</dbReference>
<reference evidence="7 8" key="1">
    <citation type="submission" date="2020-04" db="EMBL/GenBank/DDBJ databases">
        <title>Flammeovirga sp. SR4, a novel species isolated from seawater.</title>
        <authorList>
            <person name="Wang X."/>
        </authorList>
    </citation>
    <scope>NUCLEOTIDE SEQUENCE [LARGE SCALE GENOMIC DNA]</scope>
    <source>
        <strain evidence="7 8">SR4</strain>
    </source>
</reference>
<keyword evidence="8" id="KW-1185">Reference proteome</keyword>
<keyword evidence="4 5" id="KW-0472">Membrane</keyword>
<accession>A0A7X8XVS7</accession>
<evidence type="ECO:0000256" key="4">
    <source>
        <dbReference type="ARBA" id="ARBA00023136"/>
    </source>
</evidence>
<evidence type="ECO:0000256" key="5">
    <source>
        <dbReference type="SAM" id="Phobius"/>
    </source>
</evidence>
<feature type="transmembrane region" description="Helical" evidence="5">
    <location>
        <begin position="174"/>
        <end position="192"/>
    </location>
</feature>
<feature type="domain" description="Integral membrane bound transporter" evidence="6">
    <location>
        <begin position="21"/>
        <end position="148"/>
    </location>
</feature>
<evidence type="ECO:0000256" key="3">
    <source>
        <dbReference type="ARBA" id="ARBA00022989"/>
    </source>
</evidence>
<dbReference type="InterPro" id="IPR049453">
    <property type="entry name" value="Memb_transporter_dom"/>
</dbReference>
<proteinExistence type="predicted"/>
<comment type="caution">
    <text evidence="7">The sequence shown here is derived from an EMBL/GenBank/DDBJ whole genome shotgun (WGS) entry which is preliminary data.</text>
</comment>
<feature type="transmembrane region" description="Helical" evidence="5">
    <location>
        <begin position="228"/>
        <end position="247"/>
    </location>
</feature>
<feature type="transmembrane region" description="Helical" evidence="5">
    <location>
        <begin position="102"/>
        <end position="122"/>
    </location>
</feature>
<dbReference type="AlphaFoldDB" id="A0A7X8XVS7"/>
<feature type="transmembrane region" description="Helical" evidence="5">
    <location>
        <begin position="134"/>
        <end position="153"/>
    </location>
</feature>
<feature type="transmembrane region" description="Helical" evidence="5">
    <location>
        <begin position="198"/>
        <end position="216"/>
    </location>
</feature>
<protein>
    <submittedName>
        <fullName evidence="7">FUSC family protein</fullName>
    </submittedName>
</protein>
<keyword evidence="3 5" id="KW-1133">Transmembrane helix</keyword>
<gene>
    <name evidence="7" type="ORF">HGP29_10420</name>
</gene>
<dbReference type="GO" id="GO:0016020">
    <property type="term" value="C:membrane"/>
    <property type="evidence" value="ECO:0007669"/>
    <property type="project" value="UniProtKB-SubCell"/>
</dbReference>